<dbReference type="PANTHER" id="PTHR30579:SF2">
    <property type="entry name" value="HTH-TYPE TRANSCRIPTIONAL REGULATOR ARGP"/>
    <property type="match status" value="1"/>
</dbReference>
<comment type="caution">
    <text evidence="6">The sequence shown here is derived from an EMBL/GenBank/DDBJ whole genome shotgun (WGS) entry which is preliminary data.</text>
</comment>
<dbReference type="InterPro" id="IPR000847">
    <property type="entry name" value="LysR_HTH_N"/>
</dbReference>
<keyword evidence="4" id="KW-0804">Transcription</keyword>
<dbReference type="CDD" id="cd08428">
    <property type="entry name" value="PBP2_IciA_ArgP"/>
    <property type="match status" value="1"/>
</dbReference>
<proteinExistence type="inferred from homology"/>
<dbReference type="NCBIfam" id="TIGR03298">
    <property type="entry name" value="argP"/>
    <property type="match status" value="1"/>
</dbReference>
<evidence type="ECO:0000313" key="6">
    <source>
        <dbReference type="EMBL" id="MBB6054565.1"/>
    </source>
</evidence>
<dbReference type="Pfam" id="PF03466">
    <property type="entry name" value="LysR_substrate"/>
    <property type="match status" value="1"/>
</dbReference>
<dbReference type="Proteomes" id="UP000585721">
    <property type="component" value="Unassembled WGS sequence"/>
</dbReference>
<dbReference type="InterPro" id="IPR017685">
    <property type="entry name" value="ArgP"/>
</dbReference>
<dbReference type="SUPFAM" id="SSF53850">
    <property type="entry name" value="Periplasmic binding protein-like II"/>
    <property type="match status" value="1"/>
</dbReference>
<dbReference type="NCBIfam" id="NF009888">
    <property type="entry name" value="PRK13348.1"/>
    <property type="match status" value="1"/>
</dbReference>
<comment type="similarity">
    <text evidence="1">Belongs to the LysR transcriptional regulatory family.</text>
</comment>
<sequence length="304" mass="34303">MNHLDYKLLQALDVVLREQSFERAAQQLHLTQSAVSQRIKQLELLVAQPVLIRSQPLQPTATGQLLLTHYQQVQQLERELLPHLSPTTPGKPLPVTIATNADSLATWLIPALASLLQPGLIELNLLIEDENRTIDRLRRGEAFGAISTQQEPLPGCQSELLGYMDYVLTASPAFIRRYFPDGLTEQALRKAPGVAFDQRDDMHVRFVEKHFGLPPGSYPCHTVRSSEAFVALAKAGAAYCLIPKLQITVELHTGELQDLMPETPLLQRGLYWQRWALERGIYRQISQLLLSHCRQILPQQSICR</sequence>
<dbReference type="InterPro" id="IPR036388">
    <property type="entry name" value="WH-like_DNA-bd_sf"/>
</dbReference>
<evidence type="ECO:0000256" key="4">
    <source>
        <dbReference type="ARBA" id="ARBA00023163"/>
    </source>
</evidence>
<evidence type="ECO:0000256" key="2">
    <source>
        <dbReference type="ARBA" id="ARBA00023015"/>
    </source>
</evidence>
<evidence type="ECO:0000256" key="1">
    <source>
        <dbReference type="ARBA" id="ARBA00009437"/>
    </source>
</evidence>
<dbReference type="Pfam" id="PF00126">
    <property type="entry name" value="HTH_1"/>
    <property type="match status" value="1"/>
</dbReference>
<organism evidence="6 7">
    <name type="scientific">Tolumonas osonensis</name>
    <dbReference type="NCBI Taxonomy" id="675874"/>
    <lineage>
        <taxon>Bacteria</taxon>
        <taxon>Pseudomonadati</taxon>
        <taxon>Pseudomonadota</taxon>
        <taxon>Gammaproteobacteria</taxon>
        <taxon>Aeromonadales</taxon>
        <taxon>Aeromonadaceae</taxon>
        <taxon>Tolumonas</taxon>
    </lineage>
</organism>
<keyword evidence="2" id="KW-0805">Transcription regulation</keyword>
<dbReference type="PRINTS" id="PR00039">
    <property type="entry name" value="HTHLYSR"/>
</dbReference>
<dbReference type="PANTHER" id="PTHR30579">
    <property type="entry name" value="TRANSCRIPTIONAL REGULATOR"/>
    <property type="match status" value="1"/>
</dbReference>
<evidence type="ECO:0000259" key="5">
    <source>
        <dbReference type="PROSITE" id="PS50931"/>
    </source>
</evidence>
<evidence type="ECO:0000256" key="3">
    <source>
        <dbReference type="ARBA" id="ARBA00023125"/>
    </source>
</evidence>
<dbReference type="RefSeq" id="WP_188025356.1">
    <property type="nucleotide sequence ID" value="NZ_JACHGR010000001.1"/>
</dbReference>
<protein>
    <submittedName>
        <fullName evidence="6">LysR family transcriptional regulator (Chromosome initiation inhibitor)</fullName>
    </submittedName>
</protein>
<dbReference type="GO" id="GO:0003677">
    <property type="term" value="F:DNA binding"/>
    <property type="evidence" value="ECO:0007669"/>
    <property type="project" value="UniProtKB-KW"/>
</dbReference>
<dbReference type="NCBIfam" id="NF002964">
    <property type="entry name" value="PRK03635.1"/>
    <property type="match status" value="1"/>
</dbReference>
<dbReference type="PROSITE" id="PS50931">
    <property type="entry name" value="HTH_LYSR"/>
    <property type="match status" value="1"/>
</dbReference>
<dbReference type="InterPro" id="IPR036390">
    <property type="entry name" value="WH_DNA-bd_sf"/>
</dbReference>
<accession>A0A841GGT8</accession>
<dbReference type="SUPFAM" id="SSF46785">
    <property type="entry name" value="Winged helix' DNA-binding domain"/>
    <property type="match status" value="1"/>
</dbReference>
<dbReference type="InterPro" id="IPR005119">
    <property type="entry name" value="LysR_subst-bd"/>
</dbReference>
<name>A0A841GGT8_9GAMM</name>
<dbReference type="Gene3D" id="3.40.190.290">
    <property type="match status" value="1"/>
</dbReference>
<feature type="domain" description="HTH lysR-type" evidence="5">
    <location>
        <begin position="4"/>
        <end position="60"/>
    </location>
</feature>
<keyword evidence="3" id="KW-0238">DNA-binding</keyword>
<dbReference type="InterPro" id="IPR050176">
    <property type="entry name" value="LTTR"/>
</dbReference>
<dbReference type="AlphaFoldDB" id="A0A841GGT8"/>
<dbReference type="Gene3D" id="1.10.10.10">
    <property type="entry name" value="Winged helix-like DNA-binding domain superfamily/Winged helix DNA-binding domain"/>
    <property type="match status" value="1"/>
</dbReference>
<evidence type="ECO:0000313" key="7">
    <source>
        <dbReference type="Proteomes" id="UP000585721"/>
    </source>
</evidence>
<reference evidence="6 7" key="1">
    <citation type="submission" date="2020-08" db="EMBL/GenBank/DDBJ databases">
        <title>Genomic Encyclopedia of Type Strains, Phase IV (KMG-IV): sequencing the most valuable type-strain genomes for metagenomic binning, comparative biology and taxonomic classification.</title>
        <authorList>
            <person name="Goeker M."/>
        </authorList>
    </citation>
    <scope>NUCLEOTIDE SEQUENCE [LARGE SCALE GENOMIC DNA]</scope>
    <source>
        <strain evidence="6 7">DSM 22975</strain>
    </source>
</reference>
<dbReference type="GO" id="GO:0003700">
    <property type="term" value="F:DNA-binding transcription factor activity"/>
    <property type="evidence" value="ECO:0007669"/>
    <property type="project" value="InterPro"/>
</dbReference>
<keyword evidence="7" id="KW-1185">Reference proteome</keyword>
<dbReference type="EMBL" id="JACHGR010000001">
    <property type="protein sequence ID" value="MBB6054565.1"/>
    <property type="molecule type" value="Genomic_DNA"/>
</dbReference>
<gene>
    <name evidence="6" type="ORF">HNR75_000430</name>
</gene>